<dbReference type="RefSeq" id="WP_344912411.1">
    <property type="nucleotide sequence ID" value="NZ_BAAAYO010000010.1"/>
</dbReference>
<evidence type="ECO:0000256" key="4">
    <source>
        <dbReference type="SAM" id="MobiDB-lite"/>
    </source>
</evidence>
<comment type="caution">
    <text evidence="6">The sequence shown here is derived from an EMBL/GenBank/DDBJ whole genome shotgun (WGS) entry which is preliminary data.</text>
</comment>
<keyword evidence="7" id="KW-1185">Reference proteome</keyword>
<organism evidence="6 7">
    <name type="scientific">Paenibacillus hodogayensis</name>
    <dbReference type="NCBI Taxonomy" id="279208"/>
    <lineage>
        <taxon>Bacteria</taxon>
        <taxon>Bacillati</taxon>
        <taxon>Bacillota</taxon>
        <taxon>Bacilli</taxon>
        <taxon>Bacillales</taxon>
        <taxon>Paenibacillaceae</taxon>
        <taxon>Paenibacillus</taxon>
    </lineage>
</organism>
<dbReference type="PROSITE" id="PS51118">
    <property type="entry name" value="HTH_HXLR"/>
    <property type="match status" value="1"/>
</dbReference>
<evidence type="ECO:0000256" key="1">
    <source>
        <dbReference type="ARBA" id="ARBA00023015"/>
    </source>
</evidence>
<dbReference type="InterPro" id="IPR002577">
    <property type="entry name" value="HTH_HxlR"/>
</dbReference>
<proteinExistence type="predicted"/>
<dbReference type="Proteomes" id="UP001589619">
    <property type="component" value="Unassembled WGS sequence"/>
</dbReference>
<evidence type="ECO:0000313" key="6">
    <source>
        <dbReference type="EMBL" id="MFB9751667.1"/>
    </source>
</evidence>
<accession>A0ABV5VTP8</accession>
<gene>
    <name evidence="6" type="ORF">ACFFNY_08790</name>
</gene>
<dbReference type="PANTHER" id="PTHR33204:SF18">
    <property type="entry name" value="TRANSCRIPTIONAL REGULATORY PROTEIN"/>
    <property type="match status" value="1"/>
</dbReference>
<name>A0ABV5VTP8_9BACL</name>
<protein>
    <submittedName>
        <fullName evidence="6">Winged helix-turn-helix transcriptional regulator</fullName>
    </submittedName>
</protein>
<dbReference type="PANTHER" id="PTHR33204">
    <property type="entry name" value="TRANSCRIPTIONAL REGULATOR, MARR FAMILY"/>
    <property type="match status" value="1"/>
</dbReference>
<evidence type="ECO:0000256" key="3">
    <source>
        <dbReference type="ARBA" id="ARBA00023163"/>
    </source>
</evidence>
<dbReference type="EMBL" id="JBHMAG010000007">
    <property type="protein sequence ID" value="MFB9751667.1"/>
    <property type="molecule type" value="Genomic_DNA"/>
</dbReference>
<dbReference type="InterPro" id="IPR036390">
    <property type="entry name" value="WH_DNA-bd_sf"/>
</dbReference>
<evidence type="ECO:0000256" key="2">
    <source>
        <dbReference type="ARBA" id="ARBA00023125"/>
    </source>
</evidence>
<keyword evidence="2" id="KW-0238">DNA-binding</keyword>
<evidence type="ECO:0000313" key="7">
    <source>
        <dbReference type="Proteomes" id="UP001589619"/>
    </source>
</evidence>
<evidence type="ECO:0000259" key="5">
    <source>
        <dbReference type="PROSITE" id="PS51118"/>
    </source>
</evidence>
<feature type="region of interest" description="Disordered" evidence="4">
    <location>
        <begin position="1"/>
        <end position="25"/>
    </location>
</feature>
<dbReference type="InterPro" id="IPR036388">
    <property type="entry name" value="WH-like_DNA-bd_sf"/>
</dbReference>
<keyword evidence="3" id="KW-0804">Transcription</keyword>
<sequence length="138" mass="15355">MGKAAMNATKTENGQEARSAEDGQGAKPAARIGYTLKEPVCIECSIEKTLDVIGGKWAFLVLRELFEGTKRFGELQRSIHNISPTALTSTLRHMENKGILERRVYPTVPVTVEYTLTPKGQDLHPIIKSMKLWASKWA</sequence>
<dbReference type="SUPFAM" id="SSF46785">
    <property type="entry name" value="Winged helix' DNA-binding domain"/>
    <property type="match status" value="1"/>
</dbReference>
<feature type="domain" description="HTH hxlR-type" evidence="5">
    <location>
        <begin position="44"/>
        <end position="138"/>
    </location>
</feature>
<reference evidence="6 7" key="1">
    <citation type="submission" date="2024-09" db="EMBL/GenBank/DDBJ databases">
        <authorList>
            <person name="Sun Q."/>
            <person name="Mori K."/>
        </authorList>
    </citation>
    <scope>NUCLEOTIDE SEQUENCE [LARGE SCALE GENOMIC DNA]</scope>
    <source>
        <strain evidence="6 7">JCM 12520</strain>
    </source>
</reference>
<keyword evidence="1" id="KW-0805">Transcription regulation</keyword>
<dbReference type="Pfam" id="PF01638">
    <property type="entry name" value="HxlR"/>
    <property type="match status" value="1"/>
</dbReference>
<dbReference type="Gene3D" id="1.10.10.10">
    <property type="entry name" value="Winged helix-like DNA-binding domain superfamily/Winged helix DNA-binding domain"/>
    <property type="match status" value="1"/>
</dbReference>